<evidence type="ECO:0000256" key="6">
    <source>
        <dbReference type="RuleBase" id="RU363076"/>
    </source>
</evidence>
<dbReference type="Pfam" id="PF02104">
    <property type="entry name" value="SURF1"/>
    <property type="match status" value="1"/>
</dbReference>
<comment type="caution">
    <text evidence="7">The sequence shown here is derived from an EMBL/GenBank/DDBJ whole genome shotgun (WGS) entry which is preliminary data.</text>
</comment>
<protein>
    <recommendedName>
        <fullName evidence="6">SURF1-like protein</fullName>
    </recommendedName>
</protein>
<comment type="similarity">
    <text evidence="2 6">Belongs to the SURF1 family.</text>
</comment>
<proteinExistence type="inferred from homology"/>
<keyword evidence="6" id="KW-1003">Cell membrane</keyword>
<evidence type="ECO:0000256" key="2">
    <source>
        <dbReference type="ARBA" id="ARBA00007165"/>
    </source>
</evidence>
<dbReference type="InterPro" id="IPR045214">
    <property type="entry name" value="Surf1/Surf4"/>
</dbReference>
<feature type="transmembrane region" description="Helical" evidence="6">
    <location>
        <begin position="12"/>
        <end position="33"/>
    </location>
</feature>
<sequence length="231" mass="27183">MNYLELIKKNLALSVFSFFFIIVFFSLGIWQVYKGNLKAQEEKEFYAYKPSIPYSKSLQAWSNVSIEGRFDSSRQILFDNQLLDGKPGYKVYTPFIFSDDQLIMVNRGWLSKADINQLSQMLDVTSKSKTITGIIYRPERNITFGDNLITESWPKISQLRDTNFYSKQYSESVENFFLHLDANHREVLTFQEIVPFTISSTRHFGYAFQWFVMTIVLATMFFFTINRNENE</sequence>
<comment type="subcellular location">
    <subcellularLocation>
        <location evidence="6">Cell membrane</location>
        <topology evidence="6">Multi-pass membrane protein</topology>
    </subcellularLocation>
    <subcellularLocation>
        <location evidence="1">Membrane</location>
    </subcellularLocation>
</comment>
<name>A0A368BXV2_9GAMM</name>
<keyword evidence="3 6" id="KW-0812">Transmembrane</keyword>
<dbReference type="InterPro" id="IPR002994">
    <property type="entry name" value="Surf1/Shy1"/>
</dbReference>
<dbReference type="PROSITE" id="PS50895">
    <property type="entry name" value="SURF1"/>
    <property type="match status" value="1"/>
</dbReference>
<dbReference type="PANTHER" id="PTHR23427:SF2">
    <property type="entry name" value="SURFEIT LOCUS PROTEIN 1"/>
    <property type="match status" value="1"/>
</dbReference>
<evidence type="ECO:0000256" key="3">
    <source>
        <dbReference type="ARBA" id="ARBA00022692"/>
    </source>
</evidence>
<reference evidence="7 8" key="1">
    <citation type="journal article" date="2018" name="Microbiome">
        <title>Fine metagenomic profile of the Mediterranean stratified and mixed water columns revealed by assembly and recruitment.</title>
        <authorList>
            <person name="Haro-Moreno J.M."/>
            <person name="Lopez-Perez M."/>
            <person name="De La Torre J.R."/>
            <person name="Picazo A."/>
            <person name="Camacho A."/>
            <person name="Rodriguez-Valera F."/>
        </authorList>
    </citation>
    <scope>NUCLEOTIDE SEQUENCE [LARGE SCALE GENOMIC DNA]</scope>
    <source>
        <strain evidence="7">MED-G82</strain>
    </source>
</reference>
<evidence type="ECO:0000313" key="8">
    <source>
        <dbReference type="Proteomes" id="UP000253307"/>
    </source>
</evidence>
<evidence type="ECO:0000313" key="7">
    <source>
        <dbReference type="EMBL" id="RCL42159.1"/>
    </source>
</evidence>
<evidence type="ECO:0000256" key="5">
    <source>
        <dbReference type="ARBA" id="ARBA00023136"/>
    </source>
</evidence>
<organism evidence="7 8">
    <name type="scientific">SAR86 cluster bacterium</name>
    <dbReference type="NCBI Taxonomy" id="2030880"/>
    <lineage>
        <taxon>Bacteria</taxon>
        <taxon>Pseudomonadati</taxon>
        <taxon>Pseudomonadota</taxon>
        <taxon>Gammaproteobacteria</taxon>
        <taxon>SAR86 cluster</taxon>
    </lineage>
</organism>
<keyword evidence="4 6" id="KW-1133">Transmembrane helix</keyword>
<dbReference type="Proteomes" id="UP000253307">
    <property type="component" value="Unassembled WGS sequence"/>
</dbReference>
<feature type="transmembrane region" description="Helical" evidence="6">
    <location>
        <begin position="206"/>
        <end position="225"/>
    </location>
</feature>
<gene>
    <name evidence="7" type="ORF">DBW96_01390</name>
</gene>
<evidence type="ECO:0000256" key="4">
    <source>
        <dbReference type="ARBA" id="ARBA00022989"/>
    </source>
</evidence>
<dbReference type="PANTHER" id="PTHR23427">
    <property type="entry name" value="SURFEIT LOCUS PROTEIN"/>
    <property type="match status" value="1"/>
</dbReference>
<accession>A0A368BXV2</accession>
<dbReference type="GO" id="GO:0005886">
    <property type="term" value="C:plasma membrane"/>
    <property type="evidence" value="ECO:0007669"/>
    <property type="project" value="UniProtKB-SubCell"/>
</dbReference>
<evidence type="ECO:0000256" key="1">
    <source>
        <dbReference type="ARBA" id="ARBA00004370"/>
    </source>
</evidence>
<dbReference type="CDD" id="cd06662">
    <property type="entry name" value="SURF1"/>
    <property type="match status" value="1"/>
</dbReference>
<dbReference type="AlphaFoldDB" id="A0A368BXV2"/>
<keyword evidence="5 6" id="KW-0472">Membrane</keyword>
<dbReference type="EMBL" id="QOPE01000006">
    <property type="protein sequence ID" value="RCL42159.1"/>
    <property type="molecule type" value="Genomic_DNA"/>
</dbReference>